<evidence type="ECO:0000256" key="7">
    <source>
        <dbReference type="ARBA" id="ARBA00023242"/>
    </source>
</evidence>
<dbReference type="EMBL" id="CAJHNH020006545">
    <property type="protein sequence ID" value="CAG5133858.1"/>
    <property type="molecule type" value="Genomic_DNA"/>
</dbReference>
<dbReference type="GO" id="GO:0006357">
    <property type="term" value="P:regulation of transcription by RNA polymerase II"/>
    <property type="evidence" value="ECO:0007669"/>
    <property type="project" value="InterPro"/>
</dbReference>
<evidence type="ECO:0000256" key="5">
    <source>
        <dbReference type="ARBA" id="ARBA00023015"/>
    </source>
</evidence>
<dbReference type="Gene3D" id="1.20.5.490">
    <property type="entry name" value="Single helix bin"/>
    <property type="match status" value="1"/>
</dbReference>
<dbReference type="GO" id="GO:0005829">
    <property type="term" value="C:cytosol"/>
    <property type="evidence" value="ECO:0007669"/>
    <property type="project" value="TreeGrafter"/>
</dbReference>
<evidence type="ECO:0000313" key="9">
    <source>
        <dbReference type="EMBL" id="CAG5133858.1"/>
    </source>
</evidence>
<evidence type="ECO:0000313" key="10">
    <source>
        <dbReference type="Proteomes" id="UP000678393"/>
    </source>
</evidence>
<keyword evidence="5" id="KW-0805">Transcription regulation</keyword>
<protein>
    <submittedName>
        <fullName evidence="9">Uncharacterized protein</fullName>
    </submittedName>
</protein>
<comment type="similarity">
    <text evidence="3">Belongs to the TSC-22/Dip/Bun family.</text>
</comment>
<dbReference type="AlphaFoldDB" id="A0A8S4A069"/>
<comment type="subcellular location">
    <subcellularLocation>
        <location evidence="2">Cytoplasm</location>
    </subcellularLocation>
    <subcellularLocation>
        <location evidence="1">Nucleus</location>
    </subcellularLocation>
</comment>
<dbReference type="SUPFAM" id="SSF58026">
    <property type="entry name" value="Delta-sleep-inducing peptide immunoreactive peptide"/>
    <property type="match status" value="1"/>
</dbReference>
<reference evidence="9" key="1">
    <citation type="submission" date="2021-04" db="EMBL/GenBank/DDBJ databases">
        <authorList>
            <consortium name="Molecular Ecology Group"/>
        </authorList>
    </citation>
    <scope>NUCLEOTIDE SEQUENCE</scope>
</reference>
<dbReference type="GO" id="GO:0043066">
    <property type="term" value="P:negative regulation of apoptotic process"/>
    <property type="evidence" value="ECO:0007669"/>
    <property type="project" value="TreeGrafter"/>
</dbReference>
<dbReference type="InterPro" id="IPR047862">
    <property type="entry name" value="TSC22/BUN_CS"/>
</dbReference>
<proteinExistence type="inferred from homology"/>
<accession>A0A8S4A069</accession>
<feature type="compositionally biased region" description="Acidic residues" evidence="8">
    <location>
        <begin position="86"/>
        <end position="104"/>
    </location>
</feature>
<feature type="compositionally biased region" description="Low complexity" evidence="8">
    <location>
        <begin position="580"/>
        <end position="610"/>
    </location>
</feature>
<dbReference type="PANTHER" id="PTHR46745">
    <property type="entry name" value="TSC22 DOMAIN FAMILY PROTEIN 1"/>
    <property type="match status" value="1"/>
</dbReference>
<keyword evidence="10" id="KW-1185">Reference proteome</keyword>
<dbReference type="InterPro" id="IPR000580">
    <property type="entry name" value="TSC22/Bun"/>
</dbReference>
<evidence type="ECO:0000256" key="2">
    <source>
        <dbReference type="ARBA" id="ARBA00004496"/>
    </source>
</evidence>
<feature type="region of interest" description="Disordered" evidence="8">
    <location>
        <begin position="26"/>
        <end position="104"/>
    </location>
</feature>
<evidence type="ECO:0000256" key="3">
    <source>
        <dbReference type="ARBA" id="ARBA00007908"/>
    </source>
</evidence>
<dbReference type="PANTHER" id="PTHR46745:SF1">
    <property type="entry name" value="TSC22 DOMAIN FAMILY PROTEIN 1"/>
    <property type="match status" value="1"/>
</dbReference>
<name>A0A8S4A069_9EUPU</name>
<comment type="caution">
    <text evidence="9">The sequence shown here is derived from an EMBL/GenBank/DDBJ whole genome shotgun (WGS) entry which is preliminary data.</text>
</comment>
<evidence type="ECO:0000256" key="6">
    <source>
        <dbReference type="ARBA" id="ARBA00023163"/>
    </source>
</evidence>
<dbReference type="Pfam" id="PF01166">
    <property type="entry name" value="TSC22"/>
    <property type="match status" value="1"/>
</dbReference>
<evidence type="ECO:0000256" key="1">
    <source>
        <dbReference type="ARBA" id="ARBA00004123"/>
    </source>
</evidence>
<dbReference type="GO" id="GO:0005634">
    <property type="term" value="C:nucleus"/>
    <property type="evidence" value="ECO:0007669"/>
    <property type="project" value="UniProtKB-SubCell"/>
</dbReference>
<evidence type="ECO:0000256" key="4">
    <source>
        <dbReference type="ARBA" id="ARBA00022490"/>
    </source>
</evidence>
<evidence type="ECO:0000256" key="8">
    <source>
        <dbReference type="SAM" id="MobiDB-lite"/>
    </source>
</evidence>
<keyword evidence="7" id="KW-0539">Nucleus</keyword>
<organism evidence="9 10">
    <name type="scientific">Candidula unifasciata</name>
    <dbReference type="NCBI Taxonomy" id="100452"/>
    <lineage>
        <taxon>Eukaryota</taxon>
        <taxon>Metazoa</taxon>
        <taxon>Spiralia</taxon>
        <taxon>Lophotrochozoa</taxon>
        <taxon>Mollusca</taxon>
        <taxon>Gastropoda</taxon>
        <taxon>Heterobranchia</taxon>
        <taxon>Euthyneura</taxon>
        <taxon>Panpulmonata</taxon>
        <taxon>Eupulmonata</taxon>
        <taxon>Stylommatophora</taxon>
        <taxon>Helicina</taxon>
        <taxon>Helicoidea</taxon>
        <taxon>Geomitridae</taxon>
        <taxon>Candidula</taxon>
    </lineage>
</organism>
<keyword evidence="4" id="KW-0963">Cytoplasm</keyword>
<feature type="region of interest" description="Disordered" evidence="8">
    <location>
        <begin position="550"/>
        <end position="619"/>
    </location>
</feature>
<dbReference type="OrthoDB" id="8961796at2759"/>
<keyword evidence="6" id="KW-0804">Transcription</keyword>
<dbReference type="Proteomes" id="UP000678393">
    <property type="component" value="Unassembled WGS sequence"/>
</dbReference>
<sequence>MASIKQTDILKAEATDALKGQGVTSVVGLPDSKMEPCHKINNGGNVMPDENDRNSVVSSNKSADPARKKMFKITSVKKGGNGDIGVDNDADSIDGLDESQTEDFSSEIYDCSKATDLDMDIQDYINMPLTPDEVTSTTTIMVKQKPDHNSQSRFKVVKIETKEPFRRGKWVCYDFYDTAPGTVVTLEKNGSSIAEDSIIHSALSDHHSFAGSVHYVHDVNDSSSNIFIPPVVPLSPARDDGHPIHSDVFVPIQPAPASQVLNQLDGLTSDVMAPFIAQQVMMSVAGVPSSSSSFHNLAQPGHTTIIQSLPHTNVFPFGQTVPPVGMFQNGIPSGQVSEALNIPTENILAIVGTGTPAMLATAAPVAGNSNLAHSQAFPVVSGLPVPHSLSQTQLGGDSVVPVGIPTTAEAGLSPAAGVVHVAHNRTEAAAVGLDVDQTGPNMSESTESIKTLQGDVDAHPTESLKEAVDTVGEMCIGLEGNEDDADESGGSSVAIDNKIEQAMDLVKRHLMYAVREEVEILKQQIGEMMERIGQLEYENTILRSEAKPETLNKLQQPRACQNSQTVLPGQNSSIMSGPNPQQTTPQPPSQSQASQAPAQPVSQQQASQSPLFQAGQSPL</sequence>
<dbReference type="PROSITE" id="PS01289">
    <property type="entry name" value="TSC22"/>
    <property type="match status" value="1"/>
</dbReference>
<feature type="compositionally biased region" description="Polar residues" evidence="8">
    <location>
        <begin position="552"/>
        <end position="579"/>
    </location>
</feature>
<dbReference type="GO" id="GO:0008284">
    <property type="term" value="P:positive regulation of cell population proliferation"/>
    <property type="evidence" value="ECO:0007669"/>
    <property type="project" value="TreeGrafter"/>
</dbReference>
<gene>
    <name evidence="9" type="ORF">CUNI_LOCUS19416</name>
</gene>